<proteinExistence type="predicted"/>
<dbReference type="AlphaFoldDB" id="A0A1Z5HQW9"/>
<gene>
    <name evidence="1" type="ORF">KKC1_08660</name>
</gene>
<sequence>MESISRLELAHYRLELAKKKLQSAELLLEKLHYADAASRT</sequence>
<organism evidence="1 2">
    <name type="scientific">Calderihabitans maritimus</name>
    <dbReference type="NCBI Taxonomy" id="1246530"/>
    <lineage>
        <taxon>Bacteria</taxon>
        <taxon>Bacillati</taxon>
        <taxon>Bacillota</taxon>
        <taxon>Clostridia</taxon>
        <taxon>Neomoorellales</taxon>
        <taxon>Calderihabitantaceae</taxon>
        <taxon>Calderihabitans</taxon>
    </lineage>
</organism>
<evidence type="ECO:0000313" key="2">
    <source>
        <dbReference type="Proteomes" id="UP000197032"/>
    </source>
</evidence>
<keyword evidence="2" id="KW-1185">Reference proteome</keyword>
<dbReference type="Proteomes" id="UP000197032">
    <property type="component" value="Unassembled WGS sequence"/>
</dbReference>
<comment type="caution">
    <text evidence="1">The sequence shown here is derived from an EMBL/GenBank/DDBJ whole genome shotgun (WGS) entry which is preliminary data.</text>
</comment>
<name>A0A1Z5HQW9_9FIRM</name>
<accession>A0A1Z5HQW9</accession>
<protein>
    <submittedName>
        <fullName evidence="1">Uncharacterized protein</fullName>
    </submittedName>
</protein>
<dbReference type="RefSeq" id="WP_272946650.1">
    <property type="nucleotide sequence ID" value="NZ_BDGJ01000030.1"/>
</dbReference>
<reference evidence="2" key="1">
    <citation type="journal article" date="2017" name="Appl. Environ. Microbiol.">
        <title>Genomic analysis of Calderihabitans maritimus KKC1, a thermophilic hydrogenogenic carboxydotrophic bacterium isolated from marine sediment.</title>
        <authorList>
            <person name="Omae K."/>
            <person name="Yoneda Y."/>
            <person name="Fukuyama Y."/>
            <person name="Yoshida T."/>
            <person name="Sako Y."/>
        </authorList>
    </citation>
    <scope>NUCLEOTIDE SEQUENCE [LARGE SCALE GENOMIC DNA]</scope>
    <source>
        <strain evidence="2">KKC1</strain>
    </source>
</reference>
<dbReference type="EMBL" id="BDGJ01000030">
    <property type="protein sequence ID" value="GAW91705.1"/>
    <property type="molecule type" value="Genomic_DNA"/>
</dbReference>
<evidence type="ECO:0000313" key="1">
    <source>
        <dbReference type="EMBL" id="GAW91705.1"/>
    </source>
</evidence>